<evidence type="ECO:0000256" key="2">
    <source>
        <dbReference type="ARBA" id="ARBA00008263"/>
    </source>
</evidence>
<dbReference type="InterPro" id="IPR013760">
    <property type="entry name" value="Topo_IIA-like_dom_sf"/>
</dbReference>
<dbReference type="Gene3D" id="3.30.1360.40">
    <property type="match status" value="1"/>
</dbReference>
<dbReference type="PANTHER" id="PTHR43493:SF5">
    <property type="entry name" value="DNA GYRASE SUBUNIT A, CHLOROPLASTIC_MITOCHONDRIAL"/>
    <property type="match status" value="1"/>
</dbReference>
<name>A0ABY8QPJ7_9MICO</name>
<dbReference type="PANTHER" id="PTHR43493">
    <property type="entry name" value="DNA GYRASE/TOPOISOMERASE SUBUNIT A"/>
    <property type="match status" value="1"/>
</dbReference>
<dbReference type="EMBL" id="CP090958">
    <property type="protein sequence ID" value="WGW10731.1"/>
    <property type="molecule type" value="Genomic_DNA"/>
</dbReference>
<evidence type="ECO:0000256" key="8">
    <source>
        <dbReference type="SAM" id="MobiDB-lite"/>
    </source>
</evidence>
<dbReference type="InterPro" id="IPR002205">
    <property type="entry name" value="Topo_IIA_dom_A"/>
</dbReference>
<evidence type="ECO:0000256" key="5">
    <source>
        <dbReference type="ARBA" id="ARBA00023125"/>
    </source>
</evidence>
<evidence type="ECO:0000313" key="10">
    <source>
        <dbReference type="EMBL" id="WGW10731.1"/>
    </source>
</evidence>
<dbReference type="Proteomes" id="UP001209083">
    <property type="component" value="Chromosome"/>
</dbReference>
<dbReference type="InterPro" id="IPR013757">
    <property type="entry name" value="Topo_IIA_A_a_sf"/>
</dbReference>
<feature type="compositionally biased region" description="Basic and acidic residues" evidence="8">
    <location>
        <begin position="794"/>
        <end position="803"/>
    </location>
</feature>
<feature type="domain" description="Topo IIA-type catalytic" evidence="9">
    <location>
        <begin position="43"/>
        <end position="508"/>
    </location>
</feature>
<feature type="region of interest" description="Disordered" evidence="8">
    <location>
        <begin position="777"/>
        <end position="886"/>
    </location>
</feature>
<accession>A0ABY8QPJ7</accession>
<keyword evidence="4 7" id="KW-0799">Topoisomerase</keyword>
<keyword evidence="11" id="KW-1185">Reference proteome</keyword>
<feature type="compositionally biased region" description="Low complexity" evidence="8">
    <location>
        <begin position="777"/>
        <end position="791"/>
    </location>
</feature>
<feature type="active site" description="O-(5'-phospho-DNA)-tyrosine intermediate" evidence="7">
    <location>
        <position position="130"/>
    </location>
</feature>
<dbReference type="Gene3D" id="3.90.199.10">
    <property type="entry name" value="Topoisomerase II, domain 5"/>
    <property type="match status" value="1"/>
</dbReference>
<dbReference type="RefSeq" id="WP_349637514.1">
    <property type="nucleotide sequence ID" value="NZ_CP090958.1"/>
</dbReference>
<dbReference type="EC" id="5.6.2.2" evidence="3"/>
<dbReference type="InterPro" id="IPR006691">
    <property type="entry name" value="GyrA/parC_rep"/>
</dbReference>
<dbReference type="SMART" id="SM00434">
    <property type="entry name" value="TOP4c"/>
    <property type="match status" value="1"/>
</dbReference>
<dbReference type="CDD" id="cd00187">
    <property type="entry name" value="TOP4c"/>
    <property type="match status" value="1"/>
</dbReference>
<evidence type="ECO:0000256" key="1">
    <source>
        <dbReference type="ARBA" id="ARBA00000185"/>
    </source>
</evidence>
<dbReference type="InterPro" id="IPR035516">
    <property type="entry name" value="Gyrase/topoIV_suA_C"/>
</dbReference>
<evidence type="ECO:0000256" key="6">
    <source>
        <dbReference type="ARBA" id="ARBA00023235"/>
    </source>
</evidence>
<keyword evidence="6 7" id="KW-0413">Isomerase</keyword>
<dbReference type="GO" id="GO:0003918">
    <property type="term" value="F:DNA topoisomerase type II (double strand cut, ATP-hydrolyzing) activity"/>
    <property type="evidence" value="ECO:0007669"/>
    <property type="project" value="UniProtKB-EC"/>
</dbReference>
<proteinExistence type="inferred from homology"/>
<dbReference type="NCBIfam" id="NF004044">
    <property type="entry name" value="PRK05561.1"/>
    <property type="match status" value="1"/>
</dbReference>
<reference evidence="10 11" key="1">
    <citation type="submission" date="2023-05" db="EMBL/GenBank/DDBJ databases">
        <title>Lithophilousrod everest ZFBP1038 complete genpme.</title>
        <authorList>
            <person name="Tian M."/>
        </authorList>
    </citation>
    <scope>NUCLEOTIDE SEQUENCE [LARGE SCALE GENOMIC DNA]</scope>
    <source>
        <strain evidence="10 11">ZFBP1038</strain>
    </source>
</reference>
<dbReference type="InterPro" id="IPR013758">
    <property type="entry name" value="Topo_IIA_A/C_ab"/>
</dbReference>
<evidence type="ECO:0000256" key="4">
    <source>
        <dbReference type="ARBA" id="ARBA00023029"/>
    </source>
</evidence>
<evidence type="ECO:0000313" key="11">
    <source>
        <dbReference type="Proteomes" id="UP001209083"/>
    </source>
</evidence>
<comment type="similarity">
    <text evidence="2">Belongs to the type II topoisomerase GyrA/ParC subunit family.</text>
</comment>
<evidence type="ECO:0000256" key="3">
    <source>
        <dbReference type="ARBA" id="ARBA00012895"/>
    </source>
</evidence>
<dbReference type="PROSITE" id="PS52040">
    <property type="entry name" value="TOPO_IIA"/>
    <property type="match status" value="1"/>
</dbReference>
<sequence>MARRAQDPLPQDFDEKIIDIDVSSEMENSFLEYAYSVIYSRALPDARDGMKPVQRRIIYQMGEMGLRPDRGHVKSSRIVGDVMGKLHPHGDTAIYDALVRLSQDFIMRVPLVDGHGNFGSLDDGPAAPRYTEARLTKAALLMIRGLGENVVDFVPNYDNTLSQPEVLPAAFPNLLVNGASGIAVGMATNMAPHNLGEVIAAARHLIKHPQATLADLMRFIPGPDLPSGGRIIGLAGIREAYETGRGTFKTRATVAVENVTARKKGIVVTELPYLVGPEKVIEKVKAAVKANKLPGVSSIDDFSDRHHGLRLVIEIKNGFNPEAVLEQLYQLTPMEDSFGINNVCLVEGQPRTLGLRELLEVYVNHRLDVVRRRTAFQLEKHQNRLHLVEGLLIAIVDIDEVIQLIRGSDDSSIAKERLIDVFDLSDAQATYILDLQLRRLTRFSTIELERERDELNAEIERLREILADNALLRTVVSDELADAATEFSTPRRTALLEARAGETGRNGRGKTATTTPLEIEDSPCWVLLSTTGLLARSVDRSALDSSGKRSKHDALLSQVPATTRGEVGLVTTMGRLLKLPVVDMPTLVPSAHRPALSGGAPIREFATMNPGETVLGLVSISETGPGFALATQQGVVKRVAAEDNPNKESWDVITLKKGDSVVGVASLTTGEEELVFVTSEAQLLRYPAALVRPQGRAASGVAGMKVGKDAKLTFFGAVSDIEDAVVVTGTQGVSFYGDPVHSAKVTPLAEFPAKGRATGGVRAHRFSKGESELSIAWAGPSPSAASANGVARSLPEEYGRRDGSGTPLDQRIDAIGSAPTNPGGGDAPASLTSGPGDSAGVDEAAGLPAHPADSDRHASDEEINAIARANATDDEPAVIIDPDPLF</sequence>
<gene>
    <name evidence="10" type="ORF">LWF01_11395</name>
</gene>
<dbReference type="Gene3D" id="1.10.268.10">
    <property type="entry name" value="Topoisomerase, domain 3"/>
    <property type="match status" value="1"/>
</dbReference>
<dbReference type="InterPro" id="IPR050220">
    <property type="entry name" value="Type_II_DNA_Topoisomerases"/>
</dbReference>
<dbReference type="Pfam" id="PF00521">
    <property type="entry name" value="DNA_topoisoIV"/>
    <property type="match status" value="1"/>
</dbReference>
<dbReference type="SUPFAM" id="SSF101904">
    <property type="entry name" value="GyrA/ParC C-terminal domain-like"/>
    <property type="match status" value="1"/>
</dbReference>
<dbReference type="Pfam" id="PF03989">
    <property type="entry name" value="DNA_gyraseA_C"/>
    <property type="match status" value="2"/>
</dbReference>
<evidence type="ECO:0000256" key="7">
    <source>
        <dbReference type="PROSITE-ProRule" id="PRU01384"/>
    </source>
</evidence>
<dbReference type="Gene3D" id="2.120.10.90">
    <property type="entry name" value="DNA gyrase/topoisomerase IV, subunit A, C-terminal"/>
    <property type="match status" value="1"/>
</dbReference>
<organism evidence="10 11">
    <name type="scientific">Saxibacter everestensis</name>
    <dbReference type="NCBI Taxonomy" id="2909229"/>
    <lineage>
        <taxon>Bacteria</taxon>
        <taxon>Bacillati</taxon>
        <taxon>Actinomycetota</taxon>
        <taxon>Actinomycetes</taxon>
        <taxon>Micrococcales</taxon>
        <taxon>Brevibacteriaceae</taxon>
        <taxon>Saxibacter</taxon>
    </lineage>
</organism>
<evidence type="ECO:0000259" key="9">
    <source>
        <dbReference type="PROSITE" id="PS52040"/>
    </source>
</evidence>
<protein>
    <recommendedName>
        <fullName evidence="3">DNA topoisomerase (ATP-hydrolyzing)</fullName>
        <ecNumber evidence="3">5.6.2.2</ecNumber>
    </recommendedName>
</protein>
<dbReference type="SUPFAM" id="SSF56719">
    <property type="entry name" value="Type II DNA topoisomerase"/>
    <property type="match status" value="1"/>
</dbReference>
<keyword evidence="5 7" id="KW-0238">DNA-binding</keyword>
<comment type="catalytic activity">
    <reaction evidence="1 7">
        <text>ATP-dependent breakage, passage and rejoining of double-stranded DNA.</text>
        <dbReference type="EC" id="5.6.2.2"/>
    </reaction>
</comment>